<keyword evidence="1" id="KW-0472">Membrane</keyword>
<gene>
    <name evidence="2" type="ORF">KHZ90_08170</name>
</gene>
<accession>A0A942WWZ2</accession>
<name>A0A942WWZ2_VEIPA</name>
<dbReference type="RefSeq" id="WP_278467938.1">
    <property type="nucleotide sequence ID" value="NZ_JAGZMU010000005.1"/>
</dbReference>
<feature type="transmembrane region" description="Helical" evidence="1">
    <location>
        <begin position="12"/>
        <end position="33"/>
    </location>
</feature>
<sequence>MRKNNLGYQNKIILILASFGVSTAVIILLSIISKLLVSMFNSVGITVIISIITFVATFLALSKRGFRYE</sequence>
<protein>
    <submittedName>
        <fullName evidence="2">Uncharacterized protein</fullName>
    </submittedName>
</protein>
<comment type="caution">
    <text evidence="2">The sequence shown here is derived from an EMBL/GenBank/DDBJ whole genome shotgun (WGS) entry which is preliminary data.</text>
</comment>
<keyword evidence="1" id="KW-1133">Transmembrane helix</keyword>
<dbReference type="EMBL" id="JAGZMU010000005">
    <property type="protein sequence ID" value="MBS4893735.1"/>
    <property type="molecule type" value="Genomic_DNA"/>
</dbReference>
<reference evidence="2" key="1">
    <citation type="submission" date="2021-02" db="EMBL/GenBank/DDBJ databases">
        <title>Infant gut strain persistence is associated with maternal origin, phylogeny, and functional potential including surface adhesion and iron acquisition.</title>
        <authorList>
            <person name="Lou Y.C."/>
        </authorList>
    </citation>
    <scope>NUCLEOTIDE SEQUENCE</scope>
    <source>
        <strain evidence="2">L3_108_031G1_dasL3_108_031G1_concoct_20</strain>
    </source>
</reference>
<evidence type="ECO:0000313" key="3">
    <source>
        <dbReference type="Proteomes" id="UP000778864"/>
    </source>
</evidence>
<proteinExistence type="predicted"/>
<dbReference type="AlphaFoldDB" id="A0A942WWZ2"/>
<evidence type="ECO:0000256" key="1">
    <source>
        <dbReference type="SAM" id="Phobius"/>
    </source>
</evidence>
<organism evidence="2 3">
    <name type="scientific">Veillonella parvula</name>
    <name type="common">Staphylococcus parvulus</name>
    <dbReference type="NCBI Taxonomy" id="29466"/>
    <lineage>
        <taxon>Bacteria</taxon>
        <taxon>Bacillati</taxon>
        <taxon>Bacillota</taxon>
        <taxon>Negativicutes</taxon>
        <taxon>Veillonellales</taxon>
        <taxon>Veillonellaceae</taxon>
        <taxon>Veillonella</taxon>
    </lineage>
</organism>
<dbReference type="Proteomes" id="UP000778864">
    <property type="component" value="Unassembled WGS sequence"/>
</dbReference>
<feature type="transmembrane region" description="Helical" evidence="1">
    <location>
        <begin position="39"/>
        <end position="61"/>
    </location>
</feature>
<evidence type="ECO:0000313" key="2">
    <source>
        <dbReference type="EMBL" id="MBS4893735.1"/>
    </source>
</evidence>
<keyword evidence="1" id="KW-0812">Transmembrane</keyword>